<name>A0A368PLU3_SETIT</name>
<dbReference type="PANTHER" id="PTHR34223:SF22">
    <property type="entry name" value="OS11G0208300 PROTEIN"/>
    <property type="match status" value="1"/>
</dbReference>
<dbReference type="AlphaFoldDB" id="A0A368PLU3"/>
<dbReference type="PROSITE" id="PS50181">
    <property type="entry name" value="FBOX"/>
    <property type="match status" value="1"/>
</dbReference>
<proteinExistence type="predicted"/>
<dbReference type="InterPro" id="IPR053197">
    <property type="entry name" value="F-box_SCFL_complex_component"/>
</dbReference>
<dbReference type="CDD" id="cd22160">
    <property type="entry name" value="F-box_AtFBL13-like"/>
    <property type="match status" value="1"/>
</dbReference>
<dbReference type="SUPFAM" id="SSF81383">
    <property type="entry name" value="F-box domain"/>
    <property type="match status" value="1"/>
</dbReference>
<dbReference type="Pfam" id="PF00646">
    <property type="entry name" value="F-box"/>
    <property type="match status" value="1"/>
</dbReference>
<dbReference type="Gene3D" id="1.20.1280.50">
    <property type="match status" value="1"/>
</dbReference>
<protein>
    <recommendedName>
        <fullName evidence="1">F-box domain-containing protein</fullName>
    </recommendedName>
</protein>
<accession>A0A368PLU3</accession>
<reference evidence="2" key="2">
    <citation type="submission" date="2015-07" db="EMBL/GenBank/DDBJ databases">
        <authorList>
            <person name="Noorani M."/>
        </authorList>
    </citation>
    <scope>NUCLEOTIDE SEQUENCE</scope>
    <source>
        <strain evidence="2">Yugu1</strain>
    </source>
</reference>
<dbReference type="InterPro" id="IPR036047">
    <property type="entry name" value="F-box-like_dom_sf"/>
</dbReference>
<dbReference type="InterPro" id="IPR001810">
    <property type="entry name" value="F-box_dom"/>
</dbReference>
<dbReference type="EMBL" id="CM003528">
    <property type="protein sequence ID" value="RCV06751.1"/>
    <property type="molecule type" value="Genomic_DNA"/>
</dbReference>
<dbReference type="InterPro" id="IPR053781">
    <property type="entry name" value="F-box_AtFBL13-like"/>
</dbReference>
<organism evidence="2">
    <name type="scientific">Setaria italica</name>
    <name type="common">Foxtail millet</name>
    <name type="synonym">Panicum italicum</name>
    <dbReference type="NCBI Taxonomy" id="4555"/>
    <lineage>
        <taxon>Eukaryota</taxon>
        <taxon>Viridiplantae</taxon>
        <taxon>Streptophyta</taxon>
        <taxon>Embryophyta</taxon>
        <taxon>Tracheophyta</taxon>
        <taxon>Spermatophyta</taxon>
        <taxon>Magnoliopsida</taxon>
        <taxon>Liliopsida</taxon>
        <taxon>Poales</taxon>
        <taxon>Poaceae</taxon>
        <taxon>PACMAD clade</taxon>
        <taxon>Panicoideae</taxon>
        <taxon>Panicodae</taxon>
        <taxon>Paniceae</taxon>
        <taxon>Cenchrinae</taxon>
        <taxon>Setaria</taxon>
    </lineage>
</organism>
<dbReference type="OrthoDB" id="683255at2759"/>
<gene>
    <name evidence="2" type="ORF">SETIT_1G188800v2</name>
</gene>
<sequence length="497" mass="55787">MLPIGTEEYSMEENSKFHLHFSHSLTVWPGDLPVPAHPPSERVAAAEEARRCHREDARHMFDGMRLQKRSKDDEASTACGGTDRISGLPEGVLHHVLSLLPAHDAVRTCVLARRWRHLWRSAPGIRITGVKGWRDADKFVAFVDRLLSLRGSCAPVESCKMKFDAGDFDFDYFLLAKKQHVSHWIMDAVRLNVQVFRLSFAELESFCLPHLPLVSQHLVRLELACVDANDSILDFSGCPALVVLRMKYCFVNAGKLLSASLKKLIMINCEFRRGNRTRISLPSLVSLELIRCYGRTPLLECIPSLERAIVSLAGYSEDYCIDGGTGDCGDDSSEGCRYYYGSDGNRNNCVFLKGLSEATHVELSACPGVFVFNRDLKWCPIFTKLKTLLLDEWCVADCNALICFLQHSPALEKLTLQLYMASQYPVKTDGRYNPLELPFASHHLKIVEIKCEEVDGRVHKILSSLNTYGIPLNHIEIQQTNRSSGSGYVNLVCTGFS</sequence>
<reference evidence="2" key="1">
    <citation type="journal article" date="2012" name="Nat. Biotechnol.">
        <title>Reference genome sequence of the model plant Setaria.</title>
        <authorList>
            <person name="Bennetzen J.L."/>
            <person name="Schmutz J."/>
            <person name="Wang H."/>
            <person name="Percifield R."/>
            <person name="Hawkins J."/>
            <person name="Pontaroli A.C."/>
            <person name="Estep M."/>
            <person name="Feng L."/>
            <person name="Vaughn J.N."/>
            <person name="Grimwood J."/>
            <person name="Jenkins J."/>
            <person name="Barry K."/>
            <person name="Lindquist E."/>
            <person name="Hellsten U."/>
            <person name="Deshpande S."/>
            <person name="Wang X."/>
            <person name="Wu X."/>
            <person name="Mitros T."/>
            <person name="Triplett J."/>
            <person name="Yang X."/>
            <person name="Ye C.Y."/>
            <person name="Mauro-Herrera M."/>
            <person name="Wang L."/>
            <person name="Li P."/>
            <person name="Sharma M."/>
            <person name="Sharma R."/>
            <person name="Ronald P.C."/>
            <person name="Panaud O."/>
            <person name="Kellogg E.A."/>
            <person name="Brutnell T.P."/>
            <person name="Doust A.N."/>
            <person name="Tuskan G.A."/>
            <person name="Rokhsar D."/>
            <person name="Devos K.M."/>
        </authorList>
    </citation>
    <scope>NUCLEOTIDE SEQUENCE [LARGE SCALE GENOMIC DNA]</scope>
    <source>
        <strain evidence="2">Yugu1</strain>
    </source>
</reference>
<feature type="domain" description="F-box" evidence="1">
    <location>
        <begin position="82"/>
        <end position="136"/>
    </location>
</feature>
<evidence type="ECO:0000313" key="2">
    <source>
        <dbReference type="EMBL" id="RCV06751.1"/>
    </source>
</evidence>
<evidence type="ECO:0000259" key="1">
    <source>
        <dbReference type="PROSITE" id="PS50181"/>
    </source>
</evidence>
<dbReference type="PANTHER" id="PTHR34223">
    <property type="entry name" value="OS11G0201299 PROTEIN"/>
    <property type="match status" value="1"/>
</dbReference>
<dbReference type="SUPFAM" id="SSF52047">
    <property type="entry name" value="RNI-like"/>
    <property type="match status" value="1"/>
</dbReference>
<dbReference type="SMART" id="SM00256">
    <property type="entry name" value="FBOX"/>
    <property type="match status" value="1"/>
</dbReference>